<dbReference type="CDD" id="cd14262">
    <property type="entry name" value="VirB5_like"/>
    <property type="match status" value="1"/>
</dbReference>
<gene>
    <name evidence="1" type="ORF">BSU04_45565</name>
</gene>
<dbReference type="Pfam" id="PF07996">
    <property type="entry name" value="T4SS"/>
    <property type="match status" value="1"/>
</dbReference>
<dbReference type="EMBL" id="MTHB01000299">
    <property type="protein sequence ID" value="OXC71722.1"/>
    <property type="molecule type" value="Genomic_DNA"/>
</dbReference>
<reference evidence="2" key="1">
    <citation type="submission" date="2017-01" db="EMBL/GenBank/DDBJ databases">
        <title>Genome Analysis of Deinococcus marmoris KOPRI26562.</title>
        <authorList>
            <person name="Kim J.H."/>
            <person name="Oh H.-M."/>
        </authorList>
    </citation>
    <scope>NUCLEOTIDE SEQUENCE [LARGE SCALE GENOMIC DNA]</scope>
    <source>
        <strain evidence="2">PAMC 26633</strain>
    </source>
</reference>
<dbReference type="SUPFAM" id="SSF101082">
    <property type="entry name" value="Typo IV secretion system protein TraC"/>
    <property type="match status" value="1"/>
</dbReference>
<dbReference type="Proteomes" id="UP000214720">
    <property type="component" value="Unassembled WGS sequence"/>
</dbReference>
<dbReference type="Gene3D" id="1.20.58.430">
    <property type="entry name" value="Type IV secretion system, VirB5-domain"/>
    <property type="match status" value="1"/>
</dbReference>
<name>A0A226WKL8_CABSO</name>
<dbReference type="OrthoDB" id="9780974at2"/>
<evidence type="ECO:0000313" key="1">
    <source>
        <dbReference type="EMBL" id="OXC71722.1"/>
    </source>
</evidence>
<accession>A0A226WKL8</accession>
<organism evidence="1 2">
    <name type="scientific">Caballeronia sordidicola</name>
    <name type="common">Burkholderia sordidicola</name>
    <dbReference type="NCBI Taxonomy" id="196367"/>
    <lineage>
        <taxon>Bacteria</taxon>
        <taxon>Pseudomonadati</taxon>
        <taxon>Pseudomonadota</taxon>
        <taxon>Betaproteobacteria</taxon>
        <taxon>Burkholderiales</taxon>
        <taxon>Burkholderiaceae</taxon>
        <taxon>Caballeronia</taxon>
    </lineage>
</organism>
<evidence type="ECO:0000313" key="2">
    <source>
        <dbReference type="Proteomes" id="UP000214720"/>
    </source>
</evidence>
<dbReference type="InterPro" id="IPR014158">
    <property type="entry name" value="T4SS_VirB5"/>
</dbReference>
<sequence>MKRNLSKGFGHARQIAFLTGSVVALHGAPSFAQGIPVISVSELAQDLVMAKSLQSQLVTMQSQYTSLVGNRGLGQILNNPSLTSYLPSQWQSVYTQVKSGQLQGLSSAAQQVENQEGMTASSPTQQRYNDVLATNKAITMQAYQSSADRLQNIQNLMQQSDLTQDPAAKADLQNRLQSENAMIQNEQTRLNLASHLQDVETTLAQKQAAESFRSQMMGDTAPTQ</sequence>
<dbReference type="AlphaFoldDB" id="A0A226WKL8"/>
<protein>
    <submittedName>
        <fullName evidence="1">Minor pilin of type IV secretion complex (VirB5)</fullName>
    </submittedName>
</protein>
<comment type="caution">
    <text evidence="1">The sequence shown here is derived from an EMBL/GenBank/DDBJ whole genome shotgun (WGS) entry which is preliminary data.</text>
</comment>
<dbReference type="InterPro" id="IPR023220">
    <property type="entry name" value="T4SS_VirB5-domain"/>
</dbReference>
<proteinExistence type="predicted"/>